<proteinExistence type="predicted"/>
<keyword evidence="1" id="KW-0812">Transmembrane</keyword>
<evidence type="ECO:0000313" key="3">
    <source>
        <dbReference type="Proteomes" id="UP001320766"/>
    </source>
</evidence>
<feature type="transmembrane region" description="Helical" evidence="1">
    <location>
        <begin position="168"/>
        <end position="186"/>
    </location>
</feature>
<organism evidence="2 3">
    <name type="scientific">Nonomuraea roseoviolacea subsp. carminata</name>
    <dbReference type="NCBI Taxonomy" id="160689"/>
    <lineage>
        <taxon>Bacteria</taxon>
        <taxon>Bacillati</taxon>
        <taxon>Actinomycetota</taxon>
        <taxon>Actinomycetes</taxon>
        <taxon>Streptosporangiales</taxon>
        <taxon>Streptosporangiaceae</taxon>
        <taxon>Nonomuraea</taxon>
    </lineage>
</organism>
<protein>
    <recommendedName>
        <fullName evidence="4">DUF998 domain-containing protein</fullName>
    </recommendedName>
</protein>
<evidence type="ECO:0000313" key="2">
    <source>
        <dbReference type="EMBL" id="MCP2348277.1"/>
    </source>
</evidence>
<keyword evidence="3" id="KW-1185">Reference proteome</keyword>
<sequence length="389" mass="40904">MTTNGRRTTMTGGTTATGRKVTMIGRMAAASRAPALAAAVWSVVYLVLGTAWALGVPGFPWGAGDPDLDGALSLLAGLDPGPDAWWVAAFAALALAVALALTRTPRRDGRAGRVAVAAAWVMAAALVLAIPDSRVMMGVAYTPLLMFSGFLDGPFGQVGLGDAWPWPVLNQLLCVLGGLLLARAAVVHRRRARAACAACGRGEEESGWTSREAAARWGRRAVAVAVATPLVYCLTRWAWVLGIPLGVSREFLEEGARDTPGIWLAGAYLATFGALGGLLTLGLVQRWGEVFPRWIPGLRGRRVPPPLAIVPATFVAIIIVVAGLTYVRATVAGRFSMAEWGAWLPECFWPVWGAALAAAALAYHLRRRPACRHCGRGSADHVTASVTAG</sequence>
<dbReference type="EMBL" id="JAMZEC010000001">
    <property type="protein sequence ID" value="MCP2348277.1"/>
    <property type="molecule type" value="Genomic_DNA"/>
</dbReference>
<comment type="caution">
    <text evidence="2">The sequence shown here is derived from an EMBL/GenBank/DDBJ whole genome shotgun (WGS) entry which is preliminary data.</text>
</comment>
<reference evidence="2 3" key="1">
    <citation type="submission" date="2022-06" db="EMBL/GenBank/DDBJ databases">
        <title>Sequencing the genomes of 1000 actinobacteria strains.</title>
        <authorList>
            <person name="Klenk H.-P."/>
        </authorList>
    </citation>
    <scope>NUCLEOTIDE SEQUENCE [LARGE SCALE GENOMIC DNA]</scope>
    <source>
        <strain evidence="2 3">DSM 44170</strain>
    </source>
</reference>
<accession>A0ABT1K3T1</accession>
<dbReference type="Proteomes" id="UP001320766">
    <property type="component" value="Unassembled WGS sequence"/>
</dbReference>
<dbReference type="RefSeq" id="WP_253771880.1">
    <property type="nucleotide sequence ID" value="NZ_BAAAVE010000006.1"/>
</dbReference>
<evidence type="ECO:0008006" key="4">
    <source>
        <dbReference type="Google" id="ProtNLM"/>
    </source>
</evidence>
<feature type="transmembrane region" description="Helical" evidence="1">
    <location>
        <begin position="262"/>
        <end position="284"/>
    </location>
</feature>
<feature type="transmembrane region" description="Helical" evidence="1">
    <location>
        <begin position="221"/>
        <end position="242"/>
    </location>
</feature>
<feature type="transmembrane region" description="Helical" evidence="1">
    <location>
        <begin position="347"/>
        <end position="365"/>
    </location>
</feature>
<keyword evidence="1" id="KW-0472">Membrane</keyword>
<gene>
    <name evidence="2" type="ORF">HD595_004399</name>
</gene>
<feature type="transmembrane region" description="Helical" evidence="1">
    <location>
        <begin position="114"/>
        <end position="131"/>
    </location>
</feature>
<keyword evidence="1" id="KW-1133">Transmembrane helix</keyword>
<feature type="transmembrane region" description="Helical" evidence="1">
    <location>
        <begin position="305"/>
        <end position="327"/>
    </location>
</feature>
<name>A0ABT1K3T1_9ACTN</name>
<feature type="transmembrane region" description="Helical" evidence="1">
    <location>
        <begin position="84"/>
        <end position="102"/>
    </location>
</feature>
<feature type="transmembrane region" description="Helical" evidence="1">
    <location>
        <begin position="33"/>
        <end position="54"/>
    </location>
</feature>
<evidence type="ECO:0000256" key="1">
    <source>
        <dbReference type="SAM" id="Phobius"/>
    </source>
</evidence>